<evidence type="ECO:0000313" key="2">
    <source>
        <dbReference type="Proteomes" id="UP000002506"/>
    </source>
</evidence>
<protein>
    <recommendedName>
        <fullName evidence="3">Plasmid related protein</fullName>
    </recommendedName>
</protein>
<name>D2BGG4_DEHMV</name>
<dbReference type="AlphaFoldDB" id="D2BGG4"/>
<dbReference type="eggNOG" id="ENOG5032YPG">
    <property type="taxonomic scope" value="Bacteria"/>
</dbReference>
<gene>
    <name evidence="1" type="ordered locus">DhcVS_252</name>
</gene>
<accession>D2BGG4</accession>
<reference evidence="1 2" key="1">
    <citation type="journal article" date="2009" name="PLoS Genet.">
        <title>Localized plasticity in the streamlined genomes of vinyl chloride respiring Dehalococcoides.</title>
        <authorList>
            <person name="McMurdie P.J."/>
            <person name="Behrens S.F."/>
            <person name="Muller J.A."/>
            <person name="Goke J."/>
            <person name="Ritalahti K.M."/>
            <person name="Wagner R."/>
            <person name="Goltsman E."/>
            <person name="Lapidus A."/>
            <person name="Holmes S."/>
            <person name="Loffler F.E."/>
            <person name="Spormann A.M."/>
        </authorList>
    </citation>
    <scope>NUCLEOTIDE SEQUENCE [LARGE SCALE GENOMIC DNA]</scope>
    <source>
        <strain evidence="1 2">VS</strain>
    </source>
</reference>
<evidence type="ECO:0000313" key="1">
    <source>
        <dbReference type="EMBL" id="ACZ61414.1"/>
    </source>
</evidence>
<evidence type="ECO:0008006" key="3">
    <source>
        <dbReference type="Google" id="ProtNLM"/>
    </source>
</evidence>
<dbReference type="HOGENOM" id="CLU_162353_1_0_0"/>
<dbReference type="EMBL" id="CP001827">
    <property type="protein sequence ID" value="ACZ61414.1"/>
    <property type="molecule type" value="Genomic_DNA"/>
</dbReference>
<sequence length="113" mass="12717">MPEKGGRNIDTLFVINPAFSTGQIVATRGVYYLACENPDFAKFIQQSLSRHVKGDWGDVDNEDEQTNDQALKQGTRLLSAYNDDRFPKNGIATIWIITEADRSATTILFPDEY</sequence>
<dbReference type="Proteomes" id="UP000002506">
    <property type="component" value="Chromosome"/>
</dbReference>
<organism evidence="1 2">
    <name type="scientific">Dehalococcoides mccartyi (strain VS)</name>
    <dbReference type="NCBI Taxonomy" id="311424"/>
    <lineage>
        <taxon>Bacteria</taxon>
        <taxon>Bacillati</taxon>
        <taxon>Chloroflexota</taxon>
        <taxon>Dehalococcoidia</taxon>
        <taxon>Dehalococcoidales</taxon>
        <taxon>Dehalococcoidaceae</taxon>
        <taxon>Dehalococcoides</taxon>
    </lineage>
</organism>
<dbReference type="KEGG" id="dev:DhcVS_252"/>
<proteinExistence type="predicted"/>